<evidence type="ECO:0000256" key="5">
    <source>
        <dbReference type="ARBA" id="ARBA00022729"/>
    </source>
</evidence>
<dbReference type="RefSeq" id="WP_038185431.1">
    <property type="nucleotide sequence ID" value="NZ_CAWLWA010000125.1"/>
</dbReference>
<gene>
    <name evidence="11" type="ORF">XBI1_1740035</name>
</gene>
<name>A0A077Q6Z0_XENBV</name>
<keyword evidence="7" id="KW-0998">Cell outer membrane</keyword>
<evidence type="ECO:0000256" key="8">
    <source>
        <dbReference type="SAM" id="MobiDB-lite"/>
    </source>
</evidence>
<evidence type="ECO:0000256" key="6">
    <source>
        <dbReference type="ARBA" id="ARBA00023136"/>
    </source>
</evidence>
<evidence type="ECO:0000256" key="2">
    <source>
        <dbReference type="ARBA" id="ARBA00004442"/>
    </source>
</evidence>
<dbReference type="GO" id="GO:0009279">
    <property type="term" value="C:cell outer membrane"/>
    <property type="evidence" value="ECO:0007669"/>
    <property type="project" value="UniProtKB-SubCell"/>
</dbReference>
<proteinExistence type="predicted"/>
<organism evidence="11">
    <name type="scientific">Xenorhabdus bovienii str. Intermedium</name>
    <dbReference type="NCBI Taxonomy" id="1379677"/>
    <lineage>
        <taxon>Bacteria</taxon>
        <taxon>Pseudomonadati</taxon>
        <taxon>Pseudomonadota</taxon>
        <taxon>Gammaproteobacteria</taxon>
        <taxon>Enterobacterales</taxon>
        <taxon>Morganellaceae</taxon>
        <taxon>Xenorhabdus</taxon>
    </lineage>
</organism>
<dbReference type="GO" id="GO:0009986">
    <property type="term" value="C:cell surface"/>
    <property type="evidence" value="ECO:0007669"/>
    <property type="project" value="UniProtKB-SubCell"/>
</dbReference>
<keyword evidence="5 9" id="KW-0732">Signal</keyword>
<evidence type="ECO:0000256" key="4">
    <source>
        <dbReference type="ARBA" id="ARBA00022692"/>
    </source>
</evidence>
<keyword evidence="4" id="KW-0812">Transmembrane</keyword>
<dbReference type="InterPro" id="IPR011049">
    <property type="entry name" value="Serralysin-like_metalloprot_C"/>
</dbReference>
<dbReference type="HOGENOM" id="CLU_444067_0_0_6"/>
<keyword evidence="3" id="KW-1134">Transmembrane beta strand</keyword>
<feature type="compositionally biased region" description="Polar residues" evidence="8">
    <location>
        <begin position="142"/>
        <end position="162"/>
    </location>
</feature>
<dbReference type="SUPFAM" id="SSF101967">
    <property type="entry name" value="Adhesin YadA, collagen-binding domain"/>
    <property type="match status" value="1"/>
</dbReference>
<feature type="domain" description="Trimeric autotransporter adhesin YadA-like C-terminal membrane anchor" evidence="10">
    <location>
        <begin position="503"/>
        <end position="556"/>
    </location>
</feature>
<evidence type="ECO:0000256" key="3">
    <source>
        <dbReference type="ARBA" id="ARBA00022452"/>
    </source>
</evidence>
<feature type="signal peptide" evidence="9">
    <location>
        <begin position="1"/>
        <end position="21"/>
    </location>
</feature>
<keyword evidence="6" id="KW-0472">Membrane</keyword>
<dbReference type="InterPro" id="IPR045584">
    <property type="entry name" value="Pilin-like"/>
</dbReference>
<reference evidence="11" key="1">
    <citation type="submission" date="2013-07" db="EMBL/GenBank/DDBJ databases">
        <title>Sub-species coevolution in mutualistic symbiosis.</title>
        <authorList>
            <person name="Murfin K."/>
            <person name="Klassen J."/>
            <person name="Lee M."/>
            <person name="Forst S."/>
            <person name="Stock P."/>
            <person name="Goodrich-Blair H."/>
        </authorList>
    </citation>
    <scope>NUCLEOTIDE SEQUENCE [LARGE SCALE GENOMIC DNA]</scope>
    <source>
        <strain evidence="11">Intermedium</strain>
    </source>
</reference>
<feature type="region of interest" description="Disordered" evidence="8">
    <location>
        <begin position="137"/>
        <end position="162"/>
    </location>
</feature>
<dbReference type="Pfam" id="PF03895">
    <property type="entry name" value="YadA_anchor"/>
    <property type="match status" value="1"/>
</dbReference>
<accession>A0A077Q6Z0</accession>
<evidence type="ECO:0000313" key="11">
    <source>
        <dbReference type="EMBL" id="CDH31902.1"/>
    </source>
</evidence>
<evidence type="ECO:0000256" key="9">
    <source>
        <dbReference type="SAM" id="SignalP"/>
    </source>
</evidence>
<dbReference type="EMBL" id="CBTB010000084">
    <property type="protein sequence ID" value="CDH31902.1"/>
    <property type="molecule type" value="Genomic_DNA"/>
</dbReference>
<protein>
    <submittedName>
        <fullName evidence="11">Putative exported protein</fullName>
    </submittedName>
</protein>
<evidence type="ECO:0000256" key="7">
    <source>
        <dbReference type="ARBA" id="ARBA00023237"/>
    </source>
</evidence>
<comment type="caution">
    <text evidence="11">The sequence shown here is derived from an EMBL/GenBank/DDBJ whole genome shotgun (WGS) entry which is preliminary data.</text>
</comment>
<dbReference type="Proteomes" id="UP000028480">
    <property type="component" value="Unassembled WGS sequence"/>
</dbReference>
<comment type="subcellular location">
    <subcellularLocation>
        <location evidence="2">Cell outer membrane</location>
    </subcellularLocation>
    <subcellularLocation>
        <location evidence="1">Cell surface</location>
    </subcellularLocation>
</comment>
<evidence type="ECO:0000256" key="1">
    <source>
        <dbReference type="ARBA" id="ARBA00004241"/>
    </source>
</evidence>
<dbReference type="Gene3D" id="3.30.1300.30">
    <property type="entry name" value="GSPII I/J protein-like"/>
    <property type="match status" value="1"/>
</dbReference>
<dbReference type="SUPFAM" id="SSF54523">
    <property type="entry name" value="Pili subunits"/>
    <property type="match status" value="1"/>
</dbReference>
<evidence type="ECO:0000259" key="10">
    <source>
        <dbReference type="Pfam" id="PF03895"/>
    </source>
</evidence>
<feature type="chain" id="PRO_5001722547" evidence="9">
    <location>
        <begin position="22"/>
        <end position="556"/>
    </location>
</feature>
<dbReference type="AlphaFoldDB" id="A0A077Q6Z0"/>
<dbReference type="Gene3D" id="2.150.10.10">
    <property type="entry name" value="Serralysin-like metalloprotease, C-terminal"/>
    <property type="match status" value="2"/>
</dbReference>
<sequence length="556" mass="60250">MKMHYFSVLTIAAMTMAESHADTVVDSITDKGHTLRFLQDARGNIHDGFTSQNYLDNNSGNNKLFGLFYTLTNSSNNTIGSKKGIYYDETDNIWRIPVNYNTLKNSNNNLIDSDRNNLNDSNNNNIYGNYTTLTHSNRNKSIKGNNNTLTDSSDNQNISGEKNNLTYSDKNHINGNQNHLTNATGNNISGHENHLTDSQENTITYNNNTLISSAKNTVSGTNNKLYHTTNSYIKGNDNYIIDGNNLFKDNKHQPLSQITLNKSVLGGAGNAGVGSSVTEISTNVALGYNSTATTTTTELKNSVAINANGAAGDHVIAIGGHADGNNSTAIGAGSSSTNEGIAIGHGSIAKSVDELNIGQRQITSVKAGTEASHIINVKQLNNSRDDTLKKSETYTQTEMRDLSNNTKAKAETMQLQANKHTDDTLLPMEDDAKERFQRVTLQSIHHTDDQTAKHQALFDEISKKYTDSRFDKLGQDIDKKQKRINARIASAMATSVIPQKGGHTLSVGLGVATYRDQTAGAVGSVFTVSPHIQIKVAMTYDTQSGTGLNSGIAIGF</sequence>
<dbReference type="InterPro" id="IPR005594">
    <property type="entry name" value="YadA_C"/>
</dbReference>